<dbReference type="InterPro" id="IPR037165">
    <property type="entry name" value="AldOxase/xan_DH_Mopterin-bd_sf"/>
</dbReference>
<name>A0ABT3ZI31_9BURK</name>
<feature type="domain" description="Aldehyde oxidase/xanthine dehydrogenase a/b hammerhead" evidence="3">
    <location>
        <begin position="22"/>
        <end position="135"/>
    </location>
</feature>
<dbReference type="InterPro" id="IPR036856">
    <property type="entry name" value="Ald_Oxase/Xan_DH_a/b_sf"/>
</dbReference>
<evidence type="ECO:0000256" key="1">
    <source>
        <dbReference type="ARBA" id="ARBA00022505"/>
    </source>
</evidence>
<evidence type="ECO:0000313" key="4">
    <source>
        <dbReference type="EMBL" id="MCY0386179.1"/>
    </source>
</evidence>
<evidence type="ECO:0000313" key="5">
    <source>
        <dbReference type="Proteomes" id="UP001082899"/>
    </source>
</evidence>
<dbReference type="SMART" id="SM01008">
    <property type="entry name" value="Ald_Xan_dh_C"/>
    <property type="match status" value="1"/>
</dbReference>
<organism evidence="4 5">
    <name type="scientific">Robbsia betulipollinis</name>
    <dbReference type="NCBI Taxonomy" id="2981849"/>
    <lineage>
        <taxon>Bacteria</taxon>
        <taxon>Pseudomonadati</taxon>
        <taxon>Pseudomonadota</taxon>
        <taxon>Betaproteobacteria</taxon>
        <taxon>Burkholderiales</taxon>
        <taxon>Burkholderiaceae</taxon>
        <taxon>Robbsia</taxon>
    </lineage>
</organism>
<dbReference type="InterPro" id="IPR000674">
    <property type="entry name" value="Ald_Oxase/Xan_DH_a/b"/>
</dbReference>
<evidence type="ECO:0000259" key="3">
    <source>
        <dbReference type="SMART" id="SM01008"/>
    </source>
</evidence>
<dbReference type="Gene3D" id="3.90.1170.50">
    <property type="entry name" value="Aldehyde oxidase/xanthine dehydrogenase, a/b hammerhead"/>
    <property type="match status" value="1"/>
</dbReference>
<dbReference type="Pfam" id="PF02738">
    <property type="entry name" value="MoCoBD_1"/>
    <property type="match status" value="1"/>
</dbReference>
<dbReference type="Gene3D" id="3.30.365.10">
    <property type="entry name" value="Aldehyde oxidase/xanthine dehydrogenase, molybdopterin binding domain"/>
    <property type="match status" value="4"/>
</dbReference>
<comment type="caution">
    <text evidence="4">The sequence shown here is derived from an EMBL/GenBank/DDBJ whole genome shotgun (WGS) entry which is preliminary data.</text>
</comment>
<proteinExistence type="predicted"/>
<reference evidence="4" key="1">
    <citation type="submission" date="2022-11" db="EMBL/GenBank/DDBJ databases">
        <title>Robbsia betulipollinis sp. nov., isolated from pollen of birch (Betula pendula).</title>
        <authorList>
            <person name="Shi H."/>
            <person name="Ambika Manirajan B."/>
            <person name="Ratering S."/>
            <person name="Geissler-Plaum R."/>
            <person name="Schnell S."/>
        </authorList>
    </citation>
    <scope>NUCLEOTIDE SEQUENCE</scope>
    <source>
        <strain evidence="4">Bb-Pol-6</strain>
    </source>
</reference>
<dbReference type="SUPFAM" id="SSF56003">
    <property type="entry name" value="Molybdenum cofactor-binding domain"/>
    <property type="match status" value="1"/>
</dbReference>
<evidence type="ECO:0000256" key="2">
    <source>
        <dbReference type="ARBA" id="ARBA00023002"/>
    </source>
</evidence>
<keyword evidence="5" id="KW-1185">Reference proteome</keyword>
<dbReference type="Pfam" id="PF01315">
    <property type="entry name" value="Ald_Xan_dh_C"/>
    <property type="match status" value="1"/>
</dbReference>
<dbReference type="EMBL" id="JAPMXC010000001">
    <property type="protein sequence ID" value="MCY0386179.1"/>
    <property type="molecule type" value="Genomic_DNA"/>
</dbReference>
<dbReference type="InterPro" id="IPR008274">
    <property type="entry name" value="AldOxase/xan_DH_MoCoBD1"/>
</dbReference>
<sequence>MPSASLILGHPHRRIDGVAKVTGTATFALDEAIPRLAHAVVVTSPIGQGRIRSIDTRAAFGIDGVLEILTWENVGDAIRPVGHVLGGGYANSTLCPLASPVIHYAGQIVALVAAHTREAAQEAAARLAIRYETAAPGVYSLDDARLAPRALADLKDDYADPQVGDTLQGLAASVAYVDACYATPIQHHNPIELPGTTCVWEGDRLTVYEPTRFVGAVRHGLAAQLGIDADHIRVIARFIGGHFGSKLGLSQYTAPVALAARRIGRPLTLQIGRRDSFTVATHRTETRHRVQLGADARGHFTALVHEAGAATSRFDLFAMEGVDVTSALYRCPNVRTREHIAQVDRNTPGPMRAPPEVPYLFALESAVDELAHRLGRDPIELRRINDTRRDTVSGKPFTTRPLMRCFDAGAAAFGWTGGPRATGGPGAALRPAARRDGDWLIGRGCASAARPVKTAAAMVRVTLCADGCAGVATAHHEIGNGLTTLLAMTLADRLGWRVDAVHVQLGDTALPPAGLSGGSATSTSLVNALGQACAQIRDRLLAAATRDGGALAGSTRDALRFADGAIRHADGRALPLATLLADAFGGRIDITFTYLPAGADAALIGKLERGIAQLSTPRRDKLAWAFGAQFVEVRVHALTGQIRVPRMVGAFAAGRILNPLAARAQVEGGMVWGLGSALLECTDIDARTGHYPNASLGDYLVPCAADVGELSALFVDDDDREVNPEGVKGLGEIGIIGVNAAIANAVFDATGKRIRRLPIRCEDLL</sequence>
<dbReference type="InterPro" id="IPR046867">
    <property type="entry name" value="AldOxase/xan_DH_MoCoBD2"/>
</dbReference>
<dbReference type="PANTHER" id="PTHR11908:SF132">
    <property type="entry name" value="ALDEHYDE OXIDASE 1-RELATED"/>
    <property type="match status" value="1"/>
</dbReference>
<dbReference type="Pfam" id="PF20256">
    <property type="entry name" value="MoCoBD_2"/>
    <property type="match status" value="1"/>
</dbReference>
<dbReference type="PANTHER" id="PTHR11908">
    <property type="entry name" value="XANTHINE DEHYDROGENASE"/>
    <property type="match status" value="1"/>
</dbReference>
<dbReference type="SUPFAM" id="SSF54665">
    <property type="entry name" value="CO dehydrogenase molybdoprotein N-domain-like"/>
    <property type="match status" value="1"/>
</dbReference>
<dbReference type="Proteomes" id="UP001082899">
    <property type="component" value="Unassembled WGS sequence"/>
</dbReference>
<dbReference type="RefSeq" id="WP_267845456.1">
    <property type="nucleotide sequence ID" value="NZ_JAPMXC010000001.1"/>
</dbReference>
<keyword evidence="1" id="KW-0500">Molybdenum</keyword>
<keyword evidence="2" id="KW-0560">Oxidoreductase</keyword>
<accession>A0ABT3ZI31</accession>
<dbReference type="InterPro" id="IPR016208">
    <property type="entry name" value="Ald_Oxase/xanthine_DH-like"/>
</dbReference>
<gene>
    <name evidence="4" type="ORF">OVY01_02725</name>
</gene>
<protein>
    <submittedName>
        <fullName evidence="4">Xanthine dehydrogenase family protein molybdopterin-binding subunit</fullName>
    </submittedName>
</protein>